<keyword evidence="2 6" id="KW-0418">Kinase</keyword>
<evidence type="ECO:0000259" key="5">
    <source>
        <dbReference type="Pfam" id="PF02518"/>
    </source>
</evidence>
<proteinExistence type="predicted"/>
<dbReference type="AlphaFoldDB" id="A0A316EUN1"/>
<evidence type="ECO:0000256" key="4">
    <source>
        <dbReference type="SAM" id="Phobius"/>
    </source>
</evidence>
<keyword evidence="4" id="KW-0472">Membrane</keyword>
<feature type="transmembrane region" description="Helical" evidence="4">
    <location>
        <begin position="362"/>
        <end position="385"/>
    </location>
</feature>
<protein>
    <submittedName>
        <fullName evidence="6">Signal transduction histidine kinase</fullName>
    </submittedName>
</protein>
<dbReference type="EMBL" id="QGGR01000025">
    <property type="protein sequence ID" value="PWK35807.1"/>
    <property type="molecule type" value="Genomic_DNA"/>
</dbReference>
<reference evidence="6 7" key="1">
    <citation type="submission" date="2018-05" db="EMBL/GenBank/DDBJ databases">
        <title>Genomic Encyclopedia of Archaeal and Bacterial Type Strains, Phase II (KMG-II): from individual species to whole genera.</title>
        <authorList>
            <person name="Goeker M."/>
        </authorList>
    </citation>
    <scope>NUCLEOTIDE SEQUENCE [LARGE SCALE GENOMIC DNA]</scope>
    <source>
        <strain evidence="6 7">DSM 45184</strain>
    </source>
</reference>
<dbReference type="InterPro" id="IPR050482">
    <property type="entry name" value="Sensor_HK_TwoCompSys"/>
</dbReference>
<dbReference type="SUPFAM" id="SSF55874">
    <property type="entry name" value="ATPase domain of HSP90 chaperone/DNA topoisomerase II/histidine kinase"/>
    <property type="match status" value="1"/>
</dbReference>
<dbReference type="InterPro" id="IPR003594">
    <property type="entry name" value="HATPase_dom"/>
</dbReference>
<evidence type="ECO:0000313" key="7">
    <source>
        <dbReference type="Proteomes" id="UP000245697"/>
    </source>
</evidence>
<dbReference type="PANTHER" id="PTHR24421">
    <property type="entry name" value="NITRATE/NITRITE SENSOR PROTEIN NARX-RELATED"/>
    <property type="match status" value="1"/>
</dbReference>
<organism evidence="6 7">
    <name type="scientific">Actinoplanes xinjiangensis</name>
    <dbReference type="NCBI Taxonomy" id="512350"/>
    <lineage>
        <taxon>Bacteria</taxon>
        <taxon>Bacillati</taxon>
        <taxon>Actinomycetota</taxon>
        <taxon>Actinomycetes</taxon>
        <taxon>Micromonosporales</taxon>
        <taxon>Micromonosporaceae</taxon>
        <taxon>Actinoplanes</taxon>
    </lineage>
</organism>
<evidence type="ECO:0000256" key="1">
    <source>
        <dbReference type="ARBA" id="ARBA00022679"/>
    </source>
</evidence>
<feature type="transmembrane region" description="Helical" evidence="4">
    <location>
        <begin position="249"/>
        <end position="270"/>
    </location>
</feature>
<feature type="transmembrane region" description="Helical" evidence="4">
    <location>
        <begin position="100"/>
        <end position="118"/>
    </location>
</feature>
<feature type="transmembrane region" description="Helical" evidence="4">
    <location>
        <begin position="325"/>
        <end position="342"/>
    </location>
</feature>
<dbReference type="InterPro" id="IPR036890">
    <property type="entry name" value="HATPase_C_sf"/>
</dbReference>
<sequence length="654" mass="67087">MITTMNERMLRWWTALGGLGGSLLITLTASSYGATFSPMVGVQGPDGYYDSRGLVFPLIPTAATVLALCLLRWWPYLLVAGGLISTAIVWPAMLPDSTTLPFYHLPSAAFPMLAVGVLGAAQSLLTNRAVVLGVAVTGLGTGAVLAGGALARIIAEEPYRADAGLTLRWAGLLTAGLAAVGPALWMLRQGDRAATGAVEGGFWSWRHLRFLIAAGLAAFVVLPVALFPTEHLARLLGVSGYSLAYGNEKAAILGVVTLVLVAVCATLTGLWGLTGALTAATVQVAAAYPLVLAHQTLAATGPARLIGVVAGVAVGIAAVANRWRIAATATLAVGTALAMFIVEEGTGGAPQRLAADQRVVPAFLMLVLAVATVTAVFGATAHVLAPRGAVPAALGPIAAVLTVAGVPALEVIRIQRGAPPQDIGSAMGSLSTPAVLMLVAAAAIAGLGIAHHLAGRWAERRRAEQIRREAAAAERDRLARPIHDGVLQVLALVQREGGTELAALAGEQEVALRNLLSGAAAPADPRADVDLRAALTALATPRIEVSTPAGAVLLPAGRAAELLAAVQAALDNVGRHAGPEARTWILLEDEQDGVRVTVRDDGAGFGPHRLDEAAAGGRLGVAQSMRGRIADLGGTTEIYSRPGQGTEVEFHIPR</sequence>
<feature type="transmembrane region" description="Helical" evidence="4">
    <location>
        <begin position="208"/>
        <end position="229"/>
    </location>
</feature>
<dbReference type="Pfam" id="PF02518">
    <property type="entry name" value="HATPase_c"/>
    <property type="match status" value="1"/>
</dbReference>
<evidence type="ECO:0000313" key="6">
    <source>
        <dbReference type="EMBL" id="PWK35807.1"/>
    </source>
</evidence>
<feature type="transmembrane region" description="Helical" evidence="4">
    <location>
        <begin position="12"/>
        <end position="34"/>
    </location>
</feature>
<feature type="transmembrane region" description="Helical" evidence="4">
    <location>
        <begin position="54"/>
        <end position="71"/>
    </location>
</feature>
<feature type="transmembrane region" description="Helical" evidence="4">
    <location>
        <begin position="303"/>
        <end position="320"/>
    </location>
</feature>
<keyword evidence="7" id="KW-1185">Reference proteome</keyword>
<feature type="transmembrane region" description="Helical" evidence="4">
    <location>
        <begin position="167"/>
        <end position="187"/>
    </location>
</feature>
<accession>A0A316EUN1</accession>
<dbReference type="Proteomes" id="UP000245697">
    <property type="component" value="Unassembled WGS sequence"/>
</dbReference>
<feature type="transmembrane region" description="Helical" evidence="4">
    <location>
        <begin position="76"/>
        <end position="94"/>
    </location>
</feature>
<gene>
    <name evidence="6" type="ORF">BC793_1258</name>
</gene>
<keyword evidence="3" id="KW-0902">Two-component regulatory system</keyword>
<keyword evidence="4" id="KW-1133">Transmembrane helix</keyword>
<feature type="transmembrane region" description="Helical" evidence="4">
    <location>
        <begin position="434"/>
        <end position="454"/>
    </location>
</feature>
<keyword evidence="1" id="KW-0808">Transferase</keyword>
<comment type="caution">
    <text evidence="6">The sequence shown here is derived from an EMBL/GenBank/DDBJ whole genome shotgun (WGS) entry which is preliminary data.</text>
</comment>
<feature type="domain" description="Histidine kinase/HSP90-like ATPase" evidence="5">
    <location>
        <begin position="561"/>
        <end position="653"/>
    </location>
</feature>
<dbReference type="PANTHER" id="PTHR24421:SF61">
    <property type="entry name" value="OXYGEN SENSOR HISTIDINE KINASE NREB"/>
    <property type="match status" value="1"/>
</dbReference>
<dbReference type="GO" id="GO:0000160">
    <property type="term" value="P:phosphorelay signal transduction system"/>
    <property type="evidence" value="ECO:0007669"/>
    <property type="project" value="UniProtKB-KW"/>
</dbReference>
<feature type="transmembrane region" description="Helical" evidence="4">
    <location>
        <begin position="392"/>
        <end position="414"/>
    </location>
</feature>
<evidence type="ECO:0000256" key="2">
    <source>
        <dbReference type="ARBA" id="ARBA00022777"/>
    </source>
</evidence>
<dbReference type="GO" id="GO:0016301">
    <property type="term" value="F:kinase activity"/>
    <property type="evidence" value="ECO:0007669"/>
    <property type="project" value="UniProtKB-KW"/>
</dbReference>
<dbReference type="Gene3D" id="3.30.565.10">
    <property type="entry name" value="Histidine kinase-like ATPase, C-terminal domain"/>
    <property type="match status" value="1"/>
</dbReference>
<feature type="transmembrane region" description="Helical" evidence="4">
    <location>
        <begin position="130"/>
        <end position="155"/>
    </location>
</feature>
<dbReference type="CDD" id="cd16917">
    <property type="entry name" value="HATPase_UhpB-NarQ-NarX-like"/>
    <property type="match status" value="1"/>
</dbReference>
<name>A0A316EUN1_9ACTN</name>
<keyword evidence="4" id="KW-0812">Transmembrane</keyword>
<evidence type="ECO:0000256" key="3">
    <source>
        <dbReference type="ARBA" id="ARBA00023012"/>
    </source>
</evidence>